<dbReference type="PANTHER" id="PTHR46390">
    <property type="entry name" value="MANNOSE-1-PHOSPHATE GUANYLYLTRANSFERASE"/>
    <property type="match status" value="1"/>
</dbReference>
<evidence type="ECO:0000313" key="12">
    <source>
        <dbReference type="EMBL" id="SFU69306.1"/>
    </source>
</evidence>
<dbReference type="InterPro" id="IPR006375">
    <property type="entry name" value="Man1P_GuaTrfase/Man6P_Isoase"/>
</dbReference>
<dbReference type="EMBL" id="FPBL01000007">
    <property type="protein sequence ID" value="SFU69306.1"/>
    <property type="molecule type" value="Genomic_DNA"/>
</dbReference>
<dbReference type="SUPFAM" id="SSF53448">
    <property type="entry name" value="Nucleotide-diphospho-sugar transferases"/>
    <property type="match status" value="1"/>
</dbReference>
<dbReference type="InterPro" id="IPR029044">
    <property type="entry name" value="Nucleotide-diphossugar_trans"/>
</dbReference>
<evidence type="ECO:0000256" key="6">
    <source>
        <dbReference type="ARBA" id="ARBA00023134"/>
    </source>
</evidence>
<dbReference type="PANTHER" id="PTHR46390:SF1">
    <property type="entry name" value="MANNOSE-1-PHOSPHATE GUANYLYLTRANSFERASE"/>
    <property type="match status" value="1"/>
</dbReference>
<dbReference type="Pfam" id="PF22640">
    <property type="entry name" value="ManC_GMP_beta-helix"/>
    <property type="match status" value="1"/>
</dbReference>
<dbReference type="Pfam" id="PF01050">
    <property type="entry name" value="MannoseP_isomer"/>
    <property type="match status" value="1"/>
</dbReference>
<organism evidence="12 13">
    <name type="scientific">Nitrosomonas eutropha</name>
    <dbReference type="NCBI Taxonomy" id="916"/>
    <lineage>
        <taxon>Bacteria</taxon>
        <taxon>Pseudomonadati</taxon>
        <taxon>Pseudomonadota</taxon>
        <taxon>Betaproteobacteria</taxon>
        <taxon>Nitrosomonadales</taxon>
        <taxon>Nitrosomonadaceae</taxon>
        <taxon>Nitrosomonas</taxon>
    </lineage>
</organism>
<dbReference type="InterPro" id="IPR049577">
    <property type="entry name" value="GMPP_N"/>
</dbReference>
<dbReference type="InterPro" id="IPR014710">
    <property type="entry name" value="RmlC-like_jellyroll"/>
</dbReference>
<dbReference type="Pfam" id="PF00483">
    <property type="entry name" value="NTP_transferase"/>
    <property type="match status" value="1"/>
</dbReference>
<keyword evidence="5" id="KW-0547">Nucleotide-binding</keyword>
<feature type="domain" description="Mannose-6-phosphate isomerase type II C-terminal" evidence="10">
    <location>
        <begin position="363"/>
        <end position="476"/>
    </location>
</feature>
<dbReference type="RefSeq" id="WP_074928846.1">
    <property type="nucleotide sequence ID" value="NZ_FPBL01000007.1"/>
</dbReference>
<dbReference type="InterPro" id="IPR001538">
    <property type="entry name" value="Man6P_isomerase-2_C"/>
</dbReference>
<dbReference type="InterPro" id="IPR005835">
    <property type="entry name" value="NTP_transferase_dom"/>
</dbReference>
<evidence type="ECO:0000256" key="8">
    <source>
        <dbReference type="RuleBase" id="RU004190"/>
    </source>
</evidence>
<proteinExistence type="inferred from homology"/>
<dbReference type="CDD" id="cd02213">
    <property type="entry name" value="cupin_PMI_typeII_C"/>
    <property type="match status" value="1"/>
</dbReference>
<dbReference type="Gene3D" id="3.90.550.10">
    <property type="entry name" value="Spore Coat Polysaccharide Biosynthesis Protein SpsA, Chain A"/>
    <property type="match status" value="1"/>
</dbReference>
<accession>A0A1I7I923</accession>
<evidence type="ECO:0000259" key="10">
    <source>
        <dbReference type="Pfam" id="PF01050"/>
    </source>
</evidence>
<dbReference type="InterPro" id="IPR054566">
    <property type="entry name" value="ManC/GMP-like_b-helix"/>
</dbReference>
<dbReference type="GO" id="GO:0000271">
    <property type="term" value="P:polysaccharide biosynthetic process"/>
    <property type="evidence" value="ECO:0007669"/>
    <property type="project" value="InterPro"/>
</dbReference>
<evidence type="ECO:0000259" key="11">
    <source>
        <dbReference type="Pfam" id="PF22640"/>
    </source>
</evidence>
<dbReference type="AlphaFoldDB" id="A0A1I7I923"/>
<evidence type="ECO:0000256" key="1">
    <source>
        <dbReference type="ARBA" id="ARBA00006115"/>
    </source>
</evidence>
<gene>
    <name evidence="12" type="ORF">SAMN05216339_107119</name>
</gene>
<protein>
    <recommendedName>
        <fullName evidence="2">mannose-1-phosphate guanylyltransferase</fullName>
        <ecNumber evidence="2">2.7.7.13</ecNumber>
    </recommendedName>
</protein>
<evidence type="ECO:0000256" key="5">
    <source>
        <dbReference type="ARBA" id="ARBA00022741"/>
    </source>
</evidence>
<comment type="similarity">
    <text evidence="1 8">Belongs to the mannose-6-phosphate isomerase type 2 family.</text>
</comment>
<evidence type="ECO:0000256" key="4">
    <source>
        <dbReference type="ARBA" id="ARBA00022695"/>
    </source>
</evidence>
<dbReference type="CDD" id="cd02509">
    <property type="entry name" value="GDP-M1P_Guanylyltransferase"/>
    <property type="match status" value="1"/>
</dbReference>
<dbReference type="GO" id="GO:0009298">
    <property type="term" value="P:GDP-mannose biosynthetic process"/>
    <property type="evidence" value="ECO:0007669"/>
    <property type="project" value="TreeGrafter"/>
</dbReference>
<comment type="catalytic activity">
    <reaction evidence="7">
        <text>alpha-D-mannose 1-phosphate + GTP + H(+) = GDP-alpha-D-mannose + diphosphate</text>
        <dbReference type="Rhea" id="RHEA:15229"/>
        <dbReference type="ChEBI" id="CHEBI:15378"/>
        <dbReference type="ChEBI" id="CHEBI:33019"/>
        <dbReference type="ChEBI" id="CHEBI:37565"/>
        <dbReference type="ChEBI" id="CHEBI:57527"/>
        <dbReference type="ChEBI" id="CHEBI:58409"/>
        <dbReference type="EC" id="2.7.7.13"/>
    </reaction>
</comment>
<keyword evidence="4 12" id="KW-0548">Nucleotidyltransferase</keyword>
<dbReference type="FunFam" id="2.60.120.10:FF:000032">
    <property type="entry name" value="Mannose-1-phosphate guanylyltransferase/mannose-6-phosphate isomerase"/>
    <property type="match status" value="1"/>
</dbReference>
<dbReference type="GO" id="GO:0005525">
    <property type="term" value="F:GTP binding"/>
    <property type="evidence" value="ECO:0007669"/>
    <property type="project" value="UniProtKB-KW"/>
</dbReference>
<dbReference type="InterPro" id="IPR011051">
    <property type="entry name" value="RmlC_Cupin_sf"/>
</dbReference>
<dbReference type="SUPFAM" id="SSF51182">
    <property type="entry name" value="RmlC-like cupins"/>
    <property type="match status" value="1"/>
</dbReference>
<evidence type="ECO:0000256" key="2">
    <source>
        <dbReference type="ARBA" id="ARBA00012387"/>
    </source>
</evidence>
<dbReference type="OrthoDB" id="9806359at2"/>
<dbReference type="EC" id="2.7.7.13" evidence="2"/>
<dbReference type="FunFam" id="3.90.550.10:FF:000046">
    <property type="entry name" value="Mannose-1-phosphate guanylyltransferase (GDP)"/>
    <property type="match status" value="1"/>
</dbReference>
<keyword evidence="6" id="KW-0342">GTP-binding</keyword>
<keyword evidence="3 12" id="KW-0808">Transferase</keyword>
<name>A0A1I7I923_9PROT</name>
<dbReference type="NCBIfam" id="TIGR01479">
    <property type="entry name" value="GMP_PMI"/>
    <property type="match status" value="1"/>
</dbReference>
<feature type="domain" description="Nucleotidyl transferase" evidence="9">
    <location>
        <begin position="4"/>
        <end position="292"/>
    </location>
</feature>
<dbReference type="GO" id="GO:0004475">
    <property type="term" value="F:mannose-1-phosphate guanylyltransferase (GTP) activity"/>
    <property type="evidence" value="ECO:0007669"/>
    <property type="project" value="UniProtKB-EC"/>
</dbReference>
<evidence type="ECO:0000259" key="9">
    <source>
        <dbReference type="Pfam" id="PF00483"/>
    </source>
</evidence>
<evidence type="ECO:0000313" key="13">
    <source>
        <dbReference type="Proteomes" id="UP000183926"/>
    </source>
</evidence>
<reference evidence="12 13" key="1">
    <citation type="submission" date="2016-10" db="EMBL/GenBank/DDBJ databases">
        <authorList>
            <person name="de Groot N.N."/>
        </authorList>
    </citation>
    <scope>NUCLEOTIDE SEQUENCE [LARGE SCALE GENOMIC DNA]</scope>
    <source>
        <strain evidence="12 13">Nm24</strain>
    </source>
</reference>
<sequence length="481" mass="53128">MIIPVILSGGAGTRLWPVSREGRPKPFIKLADGESLLFKTYRRAVAVIKALGYGAGELLTITNRDYYFMSKDELAAAQPGEHHPGVFMLEPAGRNTAPAIALAAHQVLEKHGPDSVMLVLAADHLVKDQSSFNMVIENAMVLAQDDRLVTFGIVPTGPEIGFGYIEAGETLFNGRKVVRFVEKPSLEKAQAYITSGNFFWNSGMFCFKAGVILEQLAQYAPEVAKGAQDCWLSLMENQKISDAMLEIPALPFSKVPDISIDYAVMERSCQVAVMPSNFGWSDIGSWNAVKELVEPDEANNRAVGEAIFVDSQNTFVQSEARLVATVGVDNLMIIDTPDALLVAHSDKAQDVKKVVAHLKKAQHDAYKLHRTVVRPWGTYTVLEEGDGFKIKRIEVKPGASLSLQMHHHRSEHWIVVNGMAKVINGDREIFVSTNESTYIPAGHKHRLENPGILDLVMIEVQSGEYLGEDDIVRFEDHYGRC</sequence>
<evidence type="ECO:0000256" key="3">
    <source>
        <dbReference type="ARBA" id="ARBA00022679"/>
    </source>
</evidence>
<dbReference type="Gene3D" id="2.60.120.10">
    <property type="entry name" value="Jelly Rolls"/>
    <property type="match status" value="1"/>
</dbReference>
<dbReference type="Proteomes" id="UP000183926">
    <property type="component" value="Unassembled WGS sequence"/>
</dbReference>
<evidence type="ECO:0000256" key="7">
    <source>
        <dbReference type="ARBA" id="ARBA00047343"/>
    </source>
</evidence>
<dbReference type="InterPro" id="IPR051161">
    <property type="entry name" value="Mannose-6P_isomerase_type2"/>
</dbReference>
<feature type="domain" description="MannoseP isomerase/GMP-like beta-helix" evidence="11">
    <location>
        <begin position="304"/>
        <end position="358"/>
    </location>
</feature>